<dbReference type="AlphaFoldDB" id="A0A077QG81"/>
<dbReference type="InterPro" id="IPR004929">
    <property type="entry name" value="I-spanin"/>
</dbReference>
<accession>A0A077QG81</accession>
<proteinExistence type="predicted"/>
<dbReference type="GO" id="GO:0004722">
    <property type="term" value="F:protein serine/threonine phosphatase activity"/>
    <property type="evidence" value="ECO:0007669"/>
    <property type="project" value="UniProtKB-EC"/>
</dbReference>
<dbReference type="Pfam" id="PF03245">
    <property type="entry name" value="Phage_lysis"/>
    <property type="match status" value="1"/>
</dbReference>
<evidence type="ECO:0000313" key="1">
    <source>
        <dbReference type="EMBL" id="CDH31246.1"/>
    </source>
</evidence>
<reference evidence="1" key="1">
    <citation type="submission" date="2013-07" db="EMBL/GenBank/DDBJ databases">
        <title>Sub-species coevolution in mutualistic symbiosis.</title>
        <authorList>
            <person name="Murfin K."/>
            <person name="Klassen J."/>
            <person name="Lee M."/>
            <person name="Forst S."/>
            <person name="Stock P."/>
            <person name="Goodrich-Blair H."/>
        </authorList>
    </citation>
    <scope>NUCLEOTIDE SEQUENCE [LARGE SCALE GENOMIC DNA]</scope>
    <source>
        <strain evidence="1">Intermedium</strain>
    </source>
</reference>
<dbReference type="EMBL" id="CBTB010000048">
    <property type="protein sequence ID" value="CDH31246.1"/>
    <property type="molecule type" value="Genomic_DNA"/>
</dbReference>
<keyword evidence="1" id="KW-0378">Hydrolase</keyword>
<dbReference type="GO" id="GO:0044659">
    <property type="term" value="P:viral release from host cell by cytolysis"/>
    <property type="evidence" value="ECO:0007669"/>
    <property type="project" value="InterPro"/>
</dbReference>
<dbReference type="EC" id="3.1.3.16" evidence="1"/>
<dbReference type="HOGENOM" id="CLU_117687_0_1_6"/>
<sequence length="152" mass="16961">MVAVMKADGKIVLVIIAGLIAWSSWLMASLNEVNDLNEKLTTDLNEQVAINTNQQARIQHLAEQDAKRLQELTNAKTEIDRLYTASLAHPERVYIKATCPVPKTPASSGMDDAATARPTDTAVRNYWLLRKHIATAEQMIQGLQEYVRSQCQ</sequence>
<protein>
    <submittedName>
        <fullName evidence="1">Putative Phosphoprotein phosphatase</fullName>
        <ecNumber evidence="1">3.1.3.16</ecNumber>
    </submittedName>
</protein>
<dbReference type="Proteomes" id="UP000028480">
    <property type="component" value="Unassembled WGS sequence"/>
</dbReference>
<comment type="caution">
    <text evidence="1">The sequence shown here is derived from an EMBL/GenBank/DDBJ whole genome shotgun (WGS) entry which is preliminary data.</text>
</comment>
<name>A0A077QG81_XENBV</name>
<gene>
    <name evidence="1" type="ORF">XBI1_1410014</name>
</gene>
<organism evidence="1">
    <name type="scientific">Xenorhabdus bovienii str. Intermedium</name>
    <dbReference type="NCBI Taxonomy" id="1379677"/>
    <lineage>
        <taxon>Bacteria</taxon>
        <taxon>Pseudomonadati</taxon>
        <taxon>Pseudomonadota</taxon>
        <taxon>Gammaproteobacteria</taxon>
        <taxon>Enterobacterales</taxon>
        <taxon>Morganellaceae</taxon>
        <taxon>Xenorhabdus</taxon>
    </lineage>
</organism>